<evidence type="ECO:0000259" key="1">
    <source>
        <dbReference type="SMART" id="SM00871"/>
    </source>
</evidence>
<protein>
    <submittedName>
        <fullName evidence="2">AraC family transcriptional regulator</fullName>
    </submittedName>
</protein>
<dbReference type="Proteomes" id="UP000198866">
    <property type="component" value="Unassembled WGS sequence"/>
</dbReference>
<dbReference type="InterPro" id="IPR010499">
    <property type="entry name" value="AraC_E-bd"/>
</dbReference>
<dbReference type="Pfam" id="PF06445">
    <property type="entry name" value="GyrI-like"/>
    <property type="match status" value="1"/>
</dbReference>
<name>A0A1H6R740_9BURK</name>
<organism evidence="2 3">
    <name type="scientific">Paraburkholderia diazotrophica</name>
    <dbReference type="NCBI Taxonomy" id="667676"/>
    <lineage>
        <taxon>Bacteria</taxon>
        <taxon>Pseudomonadati</taxon>
        <taxon>Pseudomonadota</taxon>
        <taxon>Betaproteobacteria</taxon>
        <taxon>Burkholderiales</taxon>
        <taxon>Burkholderiaceae</taxon>
        <taxon>Paraburkholderia</taxon>
    </lineage>
</organism>
<dbReference type="PANTHER" id="PTHR40055">
    <property type="entry name" value="TRANSCRIPTIONAL REGULATOR YGIV-RELATED"/>
    <property type="match status" value="1"/>
</dbReference>
<dbReference type="InterPro" id="IPR029442">
    <property type="entry name" value="GyrI-like"/>
</dbReference>
<dbReference type="InterPro" id="IPR011256">
    <property type="entry name" value="Reg_factor_effector_dom_sf"/>
</dbReference>
<dbReference type="SUPFAM" id="SSF55136">
    <property type="entry name" value="Probable bacterial effector-binding domain"/>
    <property type="match status" value="1"/>
</dbReference>
<dbReference type="AlphaFoldDB" id="A0A1H6R740"/>
<proteinExistence type="predicted"/>
<evidence type="ECO:0000313" key="3">
    <source>
        <dbReference type="Proteomes" id="UP000198866"/>
    </source>
</evidence>
<reference evidence="3" key="1">
    <citation type="submission" date="2016-10" db="EMBL/GenBank/DDBJ databases">
        <authorList>
            <person name="Varghese N."/>
            <person name="Submissions S."/>
        </authorList>
    </citation>
    <scope>NUCLEOTIDE SEQUENCE [LARGE SCALE GENOMIC DNA]</scope>
    <source>
        <strain evidence="3">LMG 26031</strain>
    </source>
</reference>
<dbReference type="STRING" id="667676.SAMN05192539_100210"/>
<sequence>MTMRDVVIRDIAGFDVLTVDHVGPYLQIGKAFETLMDWLASRGLLSGEMRMIGIFYDDPTAVAENELRSKAGVWLPRAVDVSGGGPVSVTPITGGKYAVLRHKGPYEDMAAAYQWLYGEWLVNSEHEAADAPVFEEYLNNPKETAPANLLTDICLPLV</sequence>
<dbReference type="OrthoDB" id="282744at2"/>
<dbReference type="RefSeq" id="WP_090862599.1">
    <property type="nucleotide sequence ID" value="NZ_FNYE01000002.1"/>
</dbReference>
<dbReference type="EMBL" id="FNYE01000002">
    <property type="protein sequence ID" value="SEI49034.1"/>
    <property type="molecule type" value="Genomic_DNA"/>
</dbReference>
<accession>A0A1H6R740</accession>
<gene>
    <name evidence="2" type="ORF">SAMN05192539_100210</name>
</gene>
<dbReference type="SMART" id="SM00871">
    <property type="entry name" value="AraC_E_bind"/>
    <property type="match status" value="1"/>
</dbReference>
<dbReference type="Gene3D" id="3.20.80.10">
    <property type="entry name" value="Regulatory factor, effector binding domain"/>
    <property type="match status" value="1"/>
</dbReference>
<feature type="domain" description="AraC effector-binding" evidence="1">
    <location>
        <begin position="4"/>
        <end position="158"/>
    </location>
</feature>
<dbReference type="PANTHER" id="PTHR40055:SF1">
    <property type="entry name" value="TRANSCRIPTIONAL REGULATOR YGIV-RELATED"/>
    <property type="match status" value="1"/>
</dbReference>
<keyword evidence="3" id="KW-1185">Reference proteome</keyword>
<evidence type="ECO:0000313" key="2">
    <source>
        <dbReference type="EMBL" id="SEI49034.1"/>
    </source>
</evidence>
<dbReference type="InterPro" id="IPR050908">
    <property type="entry name" value="SmbC-like"/>
</dbReference>